<dbReference type="PANTHER" id="PTHR46610">
    <property type="entry name" value="OS05G0181300 PROTEIN"/>
    <property type="match status" value="1"/>
</dbReference>
<sequence>MRPGLGGVIPVQQALNLWAPRPQGGVVVGGLSVIGGALIIVFLTANAAMAIYRSLGDAGAIVSIASACLNLVALFICVVLFVKAPADPSSARRSRLKAAVWLLTTALTFQYVYEVTGTTTPNLNVALLLWAMPAATGISVFYVFFQEERRTR</sequence>
<evidence type="ECO:0000313" key="3">
    <source>
        <dbReference type="Proteomes" id="UP000324897"/>
    </source>
</evidence>
<gene>
    <name evidence="2" type="ORF">EJB05_24866</name>
</gene>
<feature type="transmembrane region" description="Helical" evidence="1">
    <location>
        <begin position="125"/>
        <end position="145"/>
    </location>
</feature>
<feature type="non-terminal residue" evidence="2">
    <location>
        <position position="1"/>
    </location>
</feature>
<comment type="caution">
    <text evidence="2">The sequence shown here is derived from an EMBL/GenBank/DDBJ whole genome shotgun (WGS) entry which is preliminary data.</text>
</comment>
<accession>A0A5J9VC79</accession>
<reference evidence="2 3" key="1">
    <citation type="journal article" date="2019" name="Sci. Rep.">
        <title>A high-quality genome of Eragrostis curvula grass provides insights into Poaceae evolution and supports new strategies to enhance forage quality.</title>
        <authorList>
            <person name="Carballo J."/>
            <person name="Santos B.A.C.M."/>
            <person name="Zappacosta D."/>
            <person name="Garbus I."/>
            <person name="Selva J.P."/>
            <person name="Gallo C.A."/>
            <person name="Diaz A."/>
            <person name="Albertini E."/>
            <person name="Caccamo M."/>
            <person name="Echenique V."/>
        </authorList>
    </citation>
    <scope>NUCLEOTIDE SEQUENCE [LARGE SCALE GENOMIC DNA]</scope>
    <source>
        <strain evidence="3">cv. Victoria</strain>
        <tissue evidence="2">Leaf</tissue>
    </source>
</reference>
<keyword evidence="1" id="KW-0472">Membrane</keyword>
<dbReference type="OrthoDB" id="693054at2759"/>
<name>A0A5J9VC79_9POAL</name>
<organism evidence="2 3">
    <name type="scientific">Eragrostis curvula</name>
    <name type="common">weeping love grass</name>
    <dbReference type="NCBI Taxonomy" id="38414"/>
    <lineage>
        <taxon>Eukaryota</taxon>
        <taxon>Viridiplantae</taxon>
        <taxon>Streptophyta</taxon>
        <taxon>Embryophyta</taxon>
        <taxon>Tracheophyta</taxon>
        <taxon>Spermatophyta</taxon>
        <taxon>Magnoliopsida</taxon>
        <taxon>Liliopsida</taxon>
        <taxon>Poales</taxon>
        <taxon>Poaceae</taxon>
        <taxon>PACMAD clade</taxon>
        <taxon>Chloridoideae</taxon>
        <taxon>Eragrostideae</taxon>
        <taxon>Eragrostidinae</taxon>
        <taxon>Eragrostis</taxon>
    </lineage>
</organism>
<dbReference type="EMBL" id="RWGY01000011">
    <property type="protein sequence ID" value="TVU33081.1"/>
    <property type="molecule type" value="Genomic_DNA"/>
</dbReference>
<dbReference type="InterPro" id="IPR045501">
    <property type="entry name" value="DUF6490"/>
</dbReference>
<keyword evidence="1" id="KW-1133">Transmembrane helix</keyword>
<protein>
    <submittedName>
        <fullName evidence="2">Uncharacterized protein</fullName>
    </submittedName>
</protein>
<dbReference type="PANTHER" id="PTHR46610:SF10">
    <property type="entry name" value="PGG DOMAIN-CONTAINING PROTEIN"/>
    <property type="match status" value="1"/>
</dbReference>
<dbReference type="Pfam" id="PF20100">
    <property type="entry name" value="DUF6490"/>
    <property type="match status" value="1"/>
</dbReference>
<keyword evidence="3" id="KW-1185">Reference proteome</keyword>
<feature type="transmembrane region" description="Helical" evidence="1">
    <location>
        <begin position="26"/>
        <end position="52"/>
    </location>
</feature>
<evidence type="ECO:0000256" key="1">
    <source>
        <dbReference type="SAM" id="Phobius"/>
    </source>
</evidence>
<dbReference type="Proteomes" id="UP000324897">
    <property type="component" value="Chromosome 1"/>
</dbReference>
<feature type="transmembrane region" description="Helical" evidence="1">
    <location>
        <begin position="58"/>
        <end position="82"/>
    </location>
</feature>
<dbReference type="Gramene" id="TVU33081">
    <property type="protein sequence ID" value="TVU33081"/>
    <property type="gene ID" value="EJB05_24866"/>
</dbReference>
<proteinExistence type="predicted"/>
<dbReference type="AlphaFoldDB" id="A0A5J9VC79"/>
<keyword evidence="1" id="KW-0812">Transmembrane</keyword>
<evidence type="ECO:0000313" key="2">
    <source>
        <dbReference type="EMBL" id="TVU33081.1"/>
    </source>
</evidence>